<name>A0A7C4ZSH5_9DEIN</name>
<organism evidence="1">
    <name type="scientific">Oceanithermus profundus</name>
    <dbReference type="NCBI Taxonomy" id="187137"/>
    <lineage>
        <taxon>Bacteria</taxon>
        <taxon>Thermotogati</taxon>
        <taxon>Deinococcota</taxon>
        <taxon>Deinococci</taxon>
        <taxon>Thermales</taxon>
        <taxon>Thermaceae</taxon>
        <taxon>Oceanithermus</taxon>
    </lineage>
</organism>
<evidence type="ECO:0000313" key="1">
    <source>
        <dbReference type="EMBL" id="HGY10620.1"/>
    </source>
</evidence>
<dbReference type="EMBL" id="DRPZ01000283">
    <property type="protein sequence ID" value="HGY10620.1"/>
    <property type="molecule type" value="Genomic_DNA"/>
</dbReference>
<protein>
    <submittedName>
        <fullName evidence="1">Uncharacterized protein</fullName>
    </submittedName>
</protein>
<dbReference type="Proteomes" id="UP000885759">
    <property type="component" value="Unassembled WGS sequence"/>
</dbReference>
<sequence length="267" mass="29105">MRLVQFLRSLGLAFPLFVFVLSLGGSRVLAAQVRVLVDVPAPGTDSLYWFPDGQHLLLINVFNPTPGTQRLRFLVFDITSQKVTPVSEEGELGTDGASTLCLANTGLGCYYLFSASGAVVRSSDPSLCTPAEGWRFDGLDLPYLMGTYAEFVMDRPRFNLVSNDGKHYLAELGTFTKLEPNLDLLPGTPYASFSVAAIAEHREGGGVVYRLPPEKYLAVFGQWLAGGGGRSLLALVVIPREEAERMPVTGGMEMNQKFRLLVLEVVP</sequence>
<accession>A0A7C4ZSH5</accession>
<dbReference type="AlphaFoldDB" id="A0A7C4ZSH5"/>
<gene>
    <name evidence="1" type="ORF">ENK37_11325</name>
</gene>
<comment type="caution">
    <text evidence="1">The sequence shown here is derived from an EMBL/GenBank/DDBJ whole genome shotgun (WGS) entry which is preliminary data.</text>
</comment>
<reference evidence="1" key="1">
    <citation type="journal article" date="2020" name="mSystems">
        <title>Genome- and Community-Level Interaction Insights into Carbon Utilization and Element Cycling Functions of Hydrothermarchaeota in Hydrothermal Sediment.</title>
        <authorList>
            <person name="Zhou Z."/>
            <person name="Liu Y."/>
            <person name="Xu W."/>
            <person name="Pan J."/>
            <person name="Luo Z.H."/>
            <person name="Li M."/>
        </authorList>
    </citation>
    <scope>NUCLEOTIDE SEQUENCE [LARGE SCALE GENOMIC DNA]</scope>
    <source>
        <strain evidence="1">HyVt-570</strain>
    </source>
</reference>
<proteinExistence type="predicted"/>